<dbReference type="InterPro" id="IPR010982">
    <property type="entry name" value="Lambda_DNA-bd_dom_sf"/>
</dbReference>
<dbReference type="InterPro" id="IPR001387">
    <property type="entry name" value="Cro/C1-type_HTH"/>
</dbReference>
<reference evidence="2 3" key="1">
    <citation type="submission" date="2018-03" db="EMBL/GenBank/DDBJ databases">
        <title>Draft Genome Sequences of the Obligatory Marine Myxobacteria Enhygromyxa salina SWB005.</title>
        <authorList>
            <person name="Poehlein A."/>
            <person name="Moghaddam J.A."/>
            <person name="Harms H."/>
            <person name="Alanjari M."/>
            <person name="Koenig G.M."/>
            <person name="Daniel R."/>
            <person name="Schaeberle T.F."/>
        </authorList>
    </citation>
    <scope>NUCLEOTIDE SEQUENCE [LARGE SCALE GENOMIC DNA]</scope>
    <source>
        <strain evidence="2 3">SWB005</strain>
    </source>
</reference>
<feature type="domain" description="HTH cro/C1-type" evidence="1">
    <location>
        <begin position="35"/>
        <end position="85"/>
    </location>
</feature>
<evidence type="ECO:0000313" key="2">
    <source>
        <dbReference type="EMBL" id="PRP91084.1"/>
    </source>
</evidence>
<dbReference type="Gene3D" id="1.10.260.40">
    <property type="entry name" value="lambda repressor-like DNA-binding domains"/>
    <property type="match status" value="1"/>
</dbReference>
<dbReference type="RefSeq" id="WP_181198275.1">
    <property type="nucleotide sequence ID" value="NZ_PVNK01000257.1"/>
</dbReference>
<dbReference type="CDD" id="cd00093">
    <property type="entry name" value="HTH_XRE"/>
    <property type="match status" value="1"/>
</dbReference>
<dbReference type="PROSITE" id="PS50943">
    <property type="entry name" value="HTH_CROC1"/>
    <property type="match status" value="1"/>
</dbReference>
<organism evidence="2 3">
    <name type="scientific">Enhygromyxa salina</name>
    <dbReference type="NCBI Taxonomy" id="215803"/>
    <lineage>
        <taxon>Bacteria</taxon>
        <taxon>Pseudomonadati</taxon>
        <taxon>Myxococcota</taxon>
        <taxon>Polyangia</taxon>
        <taxon>Nannocystales</taxon>
        <taxon>Nannocystaceae</taxon>
        <taxon>Enhygromyxa</taxon>
    </lineage>
</organism>
<dbReference type="AlphaFoldDB" id="A0A2S9XDZ7"/>
<protein>
    <submittedName>
        <fullName evidence="2">Anaerobic benzoate catabolism transcriptional regulator</fullName>
    </submittedName>
</protein>
<proteinExistence type="predicted"/>
<evidence type="ECO:0000313" key="3">
    <source>
        <dbReference type="Proteomes" id="UP000237968"/>
    </source>
</evidence>
<dbReference type="SUPFAM" id="SSF47413">
    <property type="entry name" value="lambda repressor-like DNA-binding domains"/>
    <property type="match status" value="1"/>
</dbReference>
<dbReference type="SMART" id="SM00530">
    <property type="entry name" value="HTH_XRE"/>
    <property type="match status" value="1"/>
</dbReference>
<comment type="caution">
    <text evidence="2">The sequence shown here is derived from an EMBL/GenBank/DDBJ whole genome shotgun (WGS) entry which is preliminary data.</text>
</comment>
<dbReference type="Proteomes" id="UP000237968">
    <property type="component" value="Unassembled WGS sequence"/>
</dbReference>
<name>A0A2S9XDZ7_9BACT</name>
<dbReference type="GO" id="GO:0003677">
    <property type="term" value="F:DNA binding"/>
    <property type="evidence" value="ECO:0007669"/>
    <property type="project" value="InterPro"/>
</dbReference>
<dbReference type="EMBL" id="PVNK01000257">
    <property type="protein sequence ID" value="PRP91084.1"/>
    <property type="molecule type" value="Genomic_DNA"/>
</dbReference>
<sequence length="127" mass="14409">MDDDETQPAASDSDLAQQLTVTKARRFGGYVRWCRDERELSPEALAERSELDLETIHEIEAGACSASLDTLRRLCAGFELPLSALFEGFDLREREFNRELLELVGALSEDQYQALIRLLRTLCDRGE</sequence>
<gene>
    <name evidence="2" type="ORF">ENSA5_58210</name>
</gene>
<keyword evidence="3" id="KW-1185">Reference proteome</keyword>
<evidence type="ECO:0000259" key="1">
    <source>
        <dbReference type="PROSITE" id="PS50943"/>
    </source>
</evidence>
<accession>A0A2S9XDZ7</accession>
<dbReference type="Pfam" id="PF13560">
    <property type="entry name" value="HTH_31"/>
    <property type="match status" value="1"/>
</dbReference>